<dbReference type="AlphaFoldDB" id="A0A4Y3UQX1"/>
<proteinExistence type="predicted"/>
<evidence type="ECO:0008006" key="4">
    <source>
        <dbReference type="Google" id="ProtNLM"/>
    </source>
</evidence>
<keyword evidence="3" id="KW-1185">Reference proteome</keyword>
<evidence type="ECO:0000256" key="1">
    <source>
        <dbReference type="SAM" id="Phobius"/>
    </source>
</evidence>
<feature type="transmembrane region" description="Helical" evidence="1">
    <location>
        <begin position="37"/>
        <end position="58"/>
    </location>
</feature>
<protein>
    <recommendedName>
        <fullName evidence="4">GGDEF domain-containing protein</fullName>
    </recommendedName>
</protein>
<keyword evidence="1" id="KW-0812">Transmembrane</keyword>
<name>A0A4Y3UQX1_9MICO</name>
<organism evidence="2 3">
    <name type="scientific">Microbacterium lacticum</name>
    <dbReference type="NCBI Taxonomy" id="33885"/>
    <lineage>
        <taxon>Bacteria</taxon>
        <taxon>Bacillati</taxon>
        <taxon>Actinomycetota</taxon>
        <taxon>Actinomycetes</taxon>
        <taxon>Micrococcales</taxon>
        <taxon>Microbacteriaceae</taxon>
        <taxon>Microbacterium</taxon>
    </lineage>
</organism>
<comment type="caution">
    <text evidence="2">The sequence shown here is derived from an EMBL/GenBank/DDBJ whole genome shotgun (WGS) entry which is preliminary data.</text>
</comment>
<accession>A0A4Y3UQX1</accession>
<evidence type="ECO:0000313" key="3">
    <source>
        <dbReference type="Proteomes" id="UP000319804"/>
    </source>
</evidence>
<keyword evidence="1" id="KW-1133">Transmembrane helix</keyword>
<sequence length="178" mass="18357">MPLAVFSLVVAAVGAVSIVTGLVAPGDPDQSLEAIRTINTLGMLAYLVCALVTLLFIARGGSATAAGSTFRAVAADRLARAQRAGERSWALVYAQIDDAEDLRTVTGDAGFAAIADRLRDDVTEIFPTEADIGWFAPAGVAVLVAQPSTVLRERVRTLLRAFAATGVGVRVGTSASVG</sequence>
<reference evidence="2 3" key="1">
    <citation type="submission" date="2019-06" db="EMBL/GenBank/DDBJ databases">
        <title>Sequencing the genomes of 1000 actinobacteria strains.</title>
        <authorList>
            <person name="Klenk H.-P."/>
        </authorList>
    </citation>
    <scope>NUCLEOTIDE SEQUENCE [LARGE SCALE GENOMIC DNA]</scope>
    <source>
        <strain evidence="2 3">DSM 20427</strain>
    </source>
</reference>
<dbReference type="OrthoDB" id="5082312at2"/>
<gene>
    <name evidence="2" type="ORF">FHX68_2520</name>
</gene>
<dbReference type="EMBL" id="VFPS01000005">
    <property type="protein sequence ID" value="TQM91309.1"/>
    <property type="molecule type" value="Genomic_DNA"/>
</dbReference>
<dbReference type="RefSeq" id="WP_141380960.1">
    <property type="nucleotide sequence ID" value="NZ_BJNA01000040.1"/>
</dbReference>
<dbReference type="Proteomes" id="UP000319804">
    <property type="component" value="Unassembled WGS sequence"/>
</dbReference>
<keyword evidence="1" id="KW-0472">Membrane</keyword>
<evidence type="ECO:0000313" key="2">
    <source>
        <dbReference type="EMBL" id="TQM91309.1"/>
    </source>
</evidence>